<evidence type="ECO:0000259" key="5">
    <source>
        <dbReference type="Pfam" id="PF13407"/>
    </source>
</evidence>
<dbReference type="GO" id="GO:0030313">
    <property type="term" value="C:cell envelope"/>
    <property type="evidence" value="ECO:0007669"/>
    <property type="project" value="UniProtKB-SubCell"/>
</dbReference>
<gene>
    <name evidence="6" type="ORF">IAB71_08730</name>
</gene>
<evidence type="ECO:0000256" key="1">
    <source>
        <dbReference type="ARBA" id="ARBA00004196"/>
    </source>
</evidence>
<comment type="subcellular location">
    <subcellularLocation>
        <location evidence="1">Cell envelope</location>
    </subcellularLocation>
</comment>
<dbReference type="PANTHER" id="PTHR46847:SF1">
    <property type="entry name" value="D-ALLOSE-BINDING PERIPLASMIC PROTEIN-RELATED"/>
    <property type="match status" value="1"/>
</dbReference>
<organism evidence="6 7">
    <name type="scientific">Candidatus Scatomonas pullistercoris</name>
    <dbReference type="NCBI Taxonomy" id="2840920"/>
    <lineage>
        <taxon>Bacteria</taxon>
        <taxon>Bacillati</taxon>
        <taxon>Bacillota</taxon>
        <taxon>Clostridia</taxon>
        <taxon>Lachnospirales</taxon>
        <taxon>Lachnospiraceae</taxon>
        <taxon>Lachnospiraceae incertae sedis</taxon>
        <taxon>Candidatus Scatomonas</taxon>
    </lineage>
</organism>
<evidence type="ECO:0000256" key="2">
    <source>
        <dbReference type="ARBA" id="ARBA00007639"/>
    </source>
</evidence>
<evidence type="ECO:0000313" key="6">
    <source>
        <dbReference type="EMBL" id="HIV25839.1"/>
    </source>
</evidence>
<evidence type="ECO:0000256" key="4">
    <source>
        <dbReference type="SAM" id="MobiDB-lite"/>
    </source>
</evidence>
<evidence type="ECO:0000256" key="3">
    <source>
        <dbReference type="ARBA" id="ARBA00022729"/>
    </source>
</evidence>
<dbReference type="InterPro" id="IPR028082">
    <property type="entry name" value="Peripla_BP_I"/>
</dbReference>
<sequence length="363" mass="39300">MKRKKTEIFLAGLLAAALVGCGGNVNSGDGSGQPAGESTGEEEIELPNEEGKDYKYTNVEGLDVQPGTRIALVLKNLENSYWKAVKEGAEKAVEEINENLGYTGEDKVSLTVDGAEGEDGEAVDQQINTLDAVLSENPSALCLAAIDMQSCEAQMEAAVESEIPVVILDSGIESDLVSAICRTDNEAAAAEAADRLCERIGESGTVAVLSYSRRTETSMQRAQGFLQEIEENHPGVEVMEILFEDEEKSAAELWKQIQEEYPDLDGLFCTSSTVAVQVLDNLAEEQKVEIVSFDADKEQLKAVRDGRLAGTICQNPRGMGYTAVVAALRAASGETVDREIDTGYQWLDRSSLEDKSCEKYLYD</sequence>
<dbReference type="PANTHER" id="PTHR46847">
    <property type="entry name" value="D-ALLOSE-BINDING PERIPLASMIC PROTEIN-RELATED"/>
    <property type="match status" value="1"/>
</dbReference>
<evidence type="ECO:0000313" key="7">
    <source>
        <dbReference type="Proteomes" id="UP000824169"/>
    </source>
</evidence>
<dbReference type="SUPFAM" id="SSF53822">
    <property type="entry name" value="Periplasmic binding protein-like I"/>
    <property type="match status" value="1"/>
</dbReference>
<dbReference type="Gene3D" id="3.40.50.2300">
    <property type="match status" value="2"/>
</dbReference>
<name>A0A9D1TAH4_9FIRM</name>
<protein>
    <submittedName>
        <fullName evidence="6">Substrate-binding domain-containing protein</fullName>
    </submittedName>
</protein>
<dbReference type="GO" id="GO:0030246">
    <property type="term" value="F:carbohydrate binding"/>
    <property type="evidence" value="ECO:0007669"/>
    <property type="project" value="UniProtKB-ARBA"/>
</dbReference>
<accession>A0A9D1TAH4</accession>
<comment type="caution">
    <text evidence="6">The sequence shown here is derived from an EMBL/GenBank/DDBJ whole genome shotgun (WGS) entry which is preliminary data.</text>
</comment>
<feature type="region of interest" description="Disordered" evidence="4">
    <location>
        <begin position="28"/>
        <end position="48"/>
    </location>
</feature>
<comment type="similarity">
    <text evidence="2">Belongs to the bacterial solute-binding protein 2 family.</text>
</comment>
<dbReference type="EMBL" id="DVOO01000027">
    <property type="protein sequence ID" value="HIV25839.1"/>
    <property type="molecule type" value="Genomic_DNA"/>
</dbReference>
<reference evidence="6" key="2">
    <citation type="journal article" date="2021" name="PeerJ">
        <title>Extensive microbial diversity within the chicken gut microbiome revealed by metagenomics and culture.</title>
        <authorList>
            <person name="Gilroy R."/>
            <person name="Ravi A."/>
            <person name="Getino M."/>
            <person name="Pursley I."/>
            <person name="Horton D.L."/>
            <person name="Alikhan N.F."/>
            <person name="Baker D."/>
            <person name="Gharbi K."/>
            <person name="Hall N."/>
            <person name="Watson M."/>
            <person name="Adriaenssens E.M."/>
            <person name="Foster-Nyarko E."/>
            <person name="Jarju S."/>
            <person name="Secka A."/>
            <person name="Antonio M."/>
            <person name="Oren A."/>
            <person name="Chaudhuri R.R."/>
            <person name="La Ragione R."/>
            <person name="Hildebrand F."/>
            <person name="Pallen M.J."/>
        </authorList>
    </citation>
    <scope>NUCLEOTIDE SEQUENCE</scope>
    <source>
        <strain evidence="6">CHK188-20938</strain>
    </source>
</reference>
<keyword evidence="3" id="KW-0732">Signal</keyword>
<dbReference type="PROSITE" id="PS51257">
    <property type="entry name" value="PROKAR_LIPOPROTEIN"/>
    <property type="match status" value="1"/>
</dbReference>
<dbReference type="Proteomes" id="UP000824169">
    <property type="component" value="Unassembled WGS sequence"/>
</dbReference>
<dbReference type="InterPro" id="IPR025997">
    <property type="entry name" value="SBP_2_dom"/>
</dbReference>
<reference evidence="6" key="1">
    <citation type="submission" date="2020-10" db="EMBL/GenBank/DDBJ databases">
        <authorList>
            <person name="Gilroy R."/>
        </authorList>
    </citation>
    <scope>NUCLEOTIDE SEQUENCE</scope>
    <source>
        <strain evidence="6">CHK188-20938</strain>
    </source>
</reference>
<feature type="compositionally biased region" description="Acidic residues" evidence="4">
    <location>
        <begin position="39"/>
        <end position="48"/>
    </location>
</feature>
<dbReference type="Pfam" id="PF13407">
    <property type="entry name" value="Peripla_BP_4"/>
    <property type="match status" value="1"/>
</dbReference>
<proteinExistence type="inferred from homology"/>
<dbReference type="AlphaFoldDB" id="A0A9D1TAH4"/>
<feature type="domain" description="Periplasmic binding protein" evidence="5">
    <location>
        <begin position="70"/>
        <end position="334"/>
    </location>
</feature>